<comment type="caution">
    <text evidence="1">The sequence shown here is derived from an EMBL/GenBank/DDBJ whole genome shotgun (WGS) entry which is preliminary data.</text>
</comment>
<proteinExistence type="predicted"/>
<evidence type="ECO:0000313" key="2">
    <source>
        <dbReference type="Proteomes" id="UP000828941"/>
    </source>
</evidence>
<accession>A0ACB9PZ33</accession>
<keyword evidence="2" id="KW-1185">Reference proteome</keyword>
<gene>
    <name evidence="1" type="ORF">L6164_002765</name>
</gene>
<protein>
    <submittedName>
        <fullName evidence="1">Uncharacterized protein</fullName>
    </submittedName>
</protein>
<name>A0ACB9PZ33_BAUVA</name>
<sequence>MIKTEFDSLASQIAKKCSGLPVAIVTVGRALKGKSFPIWKEALRQLERQEFTEVQETTEFSTKLSYDHLEDEELKATFLLCSQMGNDSLIVDLLKYCIGLGILEGVYTIREAQDKLNVLIGSLKNPNLLLDSYSGDCFTIHDIVCDAALSIAFKEQHAFLKRYIRLDDWLDEDKLEKYITISLQYSDIDDELPESINCTETQSTPT</sequence>
<evidence type="ECO:0000313" key="1">
    <source>
        <dbReference type="EMBL" id="KAI4353842.1"/>
    </source>
</evidence>
<reference evidence="1 2" key="1">
    <citation type="journal article" date="2022" name="DNA Res.">
        <title>Chromosomal-level genome assembly of the orchid tree Bauhinia variegata (Leguminosae; Cercidoideae) supports the allotetraploid origin hypothesis of Bauhinia.</title>
        <authorList>
            <person name="Zhong Y."/>
            <person name="Chen Y."/>
            <person name="Zheng D."/>
            <person name="Pang J."/>
            <person name="Liu Y."/>
            <person name="Luo S."/>
            <person name="Meng S."/>
            <person name="Qian L."/>
            <person name="Wei D."/>
            <person name="Dai S."/>
            <person name="Zhou R."/>
        </authorList>
    </citation>
    <scope>NUCLEOTIDE SEQUENCE [LARGE SCALE GENOMIC DNA]</scope>
    <source>
        <strain evidence="1">BV-YZ2020</strain>
    </source>
</reference>
<dbReference type="Proteomes" id="UP000828941">
    <property type="component" value="Chromosome 2"/>
</dbReference>
<dbReference type="EMBL" id="CM039427">
    <property type="protein sequence ID" value="KAI4353842.1"/>
    <property type="molecule type" value="Genomic_DNA"/>
</dbReference>
<organism evidence="1 2">
    <name type="scientific">Bauhinia variegata</name>
    <name type="common">Purple orchid tree</name>
    <name type="synonym">Phanera variegata</name>
    <dbReference type="NCBI Taxonomy" id="167791"/>
    <lineage>
        <taxon>Eukaryota</taxon>
        <taxon>Viridiplantae</taxon>
        <taxon>Streptophyta</taxon>
        <taxon>Embryophyta</taxon>
        <taxon>Tracheophyta</taxon>
        <taxon>Spermatophyta</taxon>
        <taxon>Magnoliopsida</taxon>
        <taxon>eudicotyledons</taxon>
        <taxon>Gunneridae</taxon>
        <taxon>Pentapetalae</taxon>
        <taxon>rosids</taxon>
        <taxon>fabids</taxon>
        <taxon>Fabales</taxon>
        <taxon>Fabaceae</taxon>
        <taxon>Cercidoideae</taxon>
        <taxon>Cercideae</taxon>
        <taxon>Bauhiniinae</taxon>
        <taxon>Bauhinia</taxon>
    </lineage>
</organism>